<sequence length="489" mass="56893">MISYYIQFKGELWDIEDSDYQNYFSDITPFTNCSEIELYQYGSAYVEVIDNQPIIQEFTGKYEFVYNDNTIGFWKIPPEYSAFEFICLGLTSIYKSFCKQKEKKLPYQLDTLLANIAIGNTSTWKGLQYKYEALQELFDNGDARIKKSDVRSAKRNYISAEQRFFREQIREQTKVDLLRMNTQMNTQINELRTELNNNIALAGTTAVKAIEQNEDTRRVIDKQAKEENNKLTEFFNEFDTRASQFQNEITGLSQENKKLFDMIQSVAGTALTSKDLQEVATLKNIDDINKRIVDYYSKLENTRNTIISLTKESSQEQTNAILTLCGNLEKGLNQHQKKFEYFLKNLHIDYNKALESIKDITVKAIADTKLPEKLALTTNLDPNTNKAFKEILENISNLASQFTVSLQAFQQQMEKYKSYHTGTNEDILKTLALFLVLNCFMNNHIVNLLKRFLSILFYYYILYSLYTWGLSEERISRNNSKNEIGIISS</sequence>
<evidence type="ECO:0000313" key="2">
    <source>
        <dbReference type="Proteomes" id="UP000193920"/>
    </source>
</evidence>
<dbReference type="Proteomes" id="UP000193920">
    <property type="component" value="Unassembled WGS sequence"/>
</dbReference>
<keyword evidence="2" id="KW-1185">Reference proteome</keyword>
<dbReference type="EMBL" id="MCOG01000039">
    <property type="protein sequence ID" value="ORY72529.1"/>
    <property type="molecule type" value="Genomic_DNA"/>
</dbReference>
<dbReference type="AlphaFoldDB" id="A0A1Y2ELY7"/>
<proteinExistence type="predicted"/>
<evidence type="ECO:0000313" key="1">
    <source>
        <dbReference type="EMBL" id="ORY72529.1"/>
    </source>
</evidence>
<gene>
    <name evidence="1" type="ORF">LY90DRAFT_503755</name>
</gene>
<organism evidence="1 2">
    <name type="scientific">Neocallimastix californiae</name>
    <dbReference type="NCBI Taxonomy" id="1754190"/>
    <lineage>
        <taxon>Eukaryota</taxon>
        <taxon>Fungi</taxon>
        <taxon>Fungi incertae sedis</taxon>
        <taxon>Chytridiomycota</taxon>
        <taxon>Chytridiomycota incertae sedis</taxon>
        <taxon>Neocallimastigomycetes</taxon>
        <taxon>Neocallimastigales</taxon>
        <taxon>Neocallimastigaceae</taxon>
        <taxon>Neocallimastix</taxon>
    </lineage>
</organism>
<name>A0A1Y2ELY7_9FUNG</name>
<comment type="caution">
    <text evidence="1">The sequence shown here is derived from an EMBL/GenBank/DDBJ whole genome shotgun (WGS) entry which is preliminary data.</text>
</comment>
<protein>
    <submittedName>
        <fullName evidence="1">Uncharacterized protein</fullName>
    </submittedName>
</protein>
<reference evidence="1 2" key="1">
    <citation type="submission" date="2016-08" db="EMBL/GenBank/DDBJ databases">
        <title>A Parts List for Fungal Cellulosomes Revealed by Comparative Genomics.</title>
        <authorList>
            <consortium name="DOE Joint Genome Institute"/>
            <person name="Haitjema C.H."/>
            <person name="Gilmore S.P."/>
            <person name="Henske J.K."/>
            <person name="Solomon K.V."/>
            <person name="De Groot R."/>
            <person name="Kuo A."/>
            <person name="Mondo S.J."/>
            <person name="Salamov A.A."/>
            <person name="Labutti K."/>
            <person name="Zhao Z."/>
            <person name="Chiniquy J."/>
            <person name="Barry K."/>
            <person name="Brewer H.M."/>
            <person name="Purvine S.O."/>
            <person name="Wright A.T."/>
            <person name="Boxma B."/>
            <person name="Van Alen T."/>
            <person name="Hackstein J.H."/>
            <person name="Baker S.E."/>
            <person name="Grigoriev I.V."/>
            <person name="O'Malley M.A."/>
        </authorList>
    </citation>
    <scope>NUCLEOTIDE SEQUENCE [LARGE SCALE GENOMIC DNA]</scope>
    <source>
        <strain evidence="1 2">G1</strain>
    </source>
</reference>
<accession>A0A1Y2ELY7</accession>